<feature type="domain" description="LnmK N-terminal" evidence="1">
    <location>
        <begin position="2"/>
        <end position="174"/>
    </location>
</feature>
<dbReference type="NCBIfam" id="TIGR04098">
    <property type="entry name" value="LnmK_bifunc"/>
    <property type="match status" value="1"/>
</dbReference>
<accession>A0A917ZB59</accession>
<comment type="caution">
    <text evidence="2">The sequence shown here is derived from an EMBL/GenBank/DDBJ whole genome shotgun (WGS) entry which is preliminary data.</text>
</comment>
<reference evidence="2" key="2">
    <citation type="submission" date="2020-09" db="EMBL/GenBank/DDBJ databases">
        <authorList>
            <person name="Sun Q."/>
            <person name="Zhou Y."/>
        </authorList>
    </citation>
    <scope>NUCLEOTIDE SEQUENCE</scope>
    <source>
        <strain evidence="2">CGMCC 4.7368</strain>
    </source>
</reference>
<gene>
    <name evidence="2" type="ORF">GCM10012289_59140</name>
</gene>
<dbReference type="Gene3D" id="3.10.129.10">
    <property type="entry name" value="Hotdog Thioesterase"/>
    <property type="match status" value="1"/>
</dbReference>
<sequence>MTRTALVKPGMCGPNSLFVGEVGDWTWDTVSALCGTNAFDARNAAGDPTYLSFYYFHVRGSRDLHVNALTFGDELEVTSRLFGFGSESVLALHRIGRDGAQAGPLDPDRFYAFDDPGSIYVETFNRWIARSAPGSNEGLVKSSPVDFRHEHLPTLPGAYSPRRVYSHARSTGTFLDRKPDDPVTFTADYPVEPSRDLNGVGLLYFASYFSIIDWALLRFWRHRGFSVADFLGRVVLDQRLCYLGNANADSVLRLRLECWPAATNENAKENANENANENENEEIVNLVMEDRGRTIAVSTLHLLRRGDTDGDA</sequence>
<organism evidence="2 3">
    <name type="scientific">Nonomuraea cavernae</name>
    <dbReference type="NCBI Taxonomy" id="2045107"/>
    <lineage>
        <taxon>Bacteria</taxon>
        <taxon>Bacillati</taxon>
        <taxon>Actinomycetota</taxon>
        <taxon>Actinomycetes</taxon>
        <taxon>Streptosporangiales</taxon>
        <taxon>Streptosporangiaceae</taxon>
        <taxon>Nonomuraea</taxon>
    </lineage>
</organism>
<dbReference type="InterPro" id="IPR024091">
    <property type="entry name" value="LnmK-like_bifun_acyl/decarbox"/>
</dbReference>
<evidence type="ECO:0000259" key="1">
    <source>
        <dbReference type="Pfam" id="PF18238"/>
    </source>
</evidence>
<dbReference type="Pfam" id="PF18238">
    <property type="entry name" value="LnmK_N_HDF"/>
    <property type="match status" value="1"/>
</dbReference>
<dbReference type="AlphaFoldDB" id="A0A917ZB59"/>
<keyword evidence="3" id="KW-1185">Reference proteome</keyword>
<protein>
    <recommendedName>
        <fullName evidence="1">LnmK N-terminal domain-containing protein</fullName>
    </recommendedName>
</protein>
<name>A0A917ZB59_9ACTN</name>
<evidence type="ECO:0000313" key="3">
    <source>
        <dbReference type="Proteomes" id="UP000646523"/>
    </source>
</evidence>
<dbReference type="Proteomes" id="UP000646523">
    <property type="component" value="Unassembled WGS sequence"/>
</dbReference>
<dbReference type="InterPro" id="IPR040718">
    <property type="entry name" value="LnmK_N_HDF"/>
</dbReference>
<dbReference type="EMBL" id="BMNH01000024">
    <property type="protein sequence ID" value="GGO78052.1"/>
    <property type="molecule type" value="Genomic_DNA"/>
</dbReference>
<evidence type="ECO:0000313" key="2">
    <source>
        <dbReference type="EMBL" id="GGO78052.1"/>
    </source>
</evidence>
<reference evidence="2" key="1">
    <citation type="journal article" date="2014" name="Int. J. Syst. Evol. Microbiol.">
        <title>Complete genome sequence of Corynebacterium casei LMG S-19264T (=DSM 44701T), isolated from a smear-ripened cheese.</title>
        <authorList>
            <consortium name="US DOE Joint Genome Institute (JGI-PGF)"/>
            <person name="Walter F."/>
            <person name="Albersmeier A."/>
            <person name="Kalinowski J."/>
            <person name="Ruckert C."/>
        </authorList>
    </citation>
    <scope>NUCLEOTIDE SEQUENCE</scope>
    <source>
        <strain evidence="2">CGMCC 4.7368</strain>
    </source>
</reference>
<proteinExistence type="predicted"/>
<dbReference type="SUPFAM" id="SSF54637">
    <property type="entry name" value="Thioesterase/thiol ester dehydrase-isomerase"/>
    <property type="match status" value="1"/>
</dbReference>
<dbReference type="InterPro" id="IPR029069">
    <property type="entry name" value="HotDog_dom_sf"/>
</dbReference>